<evidence type="ECO:0000256" key="4">
    <source>
        <dbReference type="ARBA" id="ARBA00022692"/>
    </source>
</evidence>
<protein>
    <recommendedName>
        <fullName evidence="13">ATP synthase subunit b</fullName>
    </recommendedName>
    <alternativeName>
        <fullName evidence="13">ATP synthase F(0) sector subunit b</fullName>
    </alternativeName>
    <alternativeName>
        <fullName evidence="13">ATPase subunit I</fullName>
    </alternativeName>
    <alternativeName>
        <fullName evidence="13">F-type ATPase subunit b</fullName>
        <shortName evidence="13">F-ATPase subunit b</shortName>
    </alternativeName>
</protein>
<dbReference type="CDD" id="cd06503">
    <property type="entry name" value="ATP-synt_Fo_b"/>
    <property type="match status" value="1"/>
</dbReference>
<keyword evidence="7 13" id="KW-0406">Ion transport</keyword>
<comment type="similarity">
    <text evidence="1 13 14">Belongs to the ATPase B chain family.</text>
</comment>
<dbReference type="PANTHER" id="PTHR33445">
    <property type="entry name" value="ATP SYNTHASE SUBUNIT B', CHLOROPLASTIC"/>
    <property type="match status" value="1"/>
</dbReference>
<keyword evidence="8 13" id="KW-0472">Membrane</keyword>
<dbReference type="RefSeq" id="WP_249847002.1">
    <property type="nucleotide sequence ID" value="NZ_JAMGBD010000001.1"/>
</dbReference>
<evidence type="ECO:0000256" key="1">
    <source>
        <dbReference type="ARBA" id="ARBA00005513"/>
    </source>
</evidence>
<keyword evidence="5 13" id="KW-0375">Hydrogen ion transport</keyword>
<keyword evidence="3 13" id="KW-0138">CF(0)</keyword>
<comment type="subcellular location">
    <subcellularLocation>
        <location evidence="13">Cell membrane</location>
        <topology evidence="13">Single-pass membrane protein</topology>
    </subcellularLocation>
    <subcellularLocation>
        <location evidence="12">Endomembrane system</location>
        <topology evidence="12">Single-pass membrane protein</topology>
    </subcellularLocation>
</comment>
<comment type="caution">
    <text evidence="15">The sequence shown here is derived from an EMBL/GenBank/DDBJ whole genome shotgun (WGS) entry which is preliminary data.</text>
</comment>
<dbReference type="HAMAP" id="MF_01398">
    <property type="entry name" value="ATP_synth_b_bprime"/>
    <property type="match status" value="1"/>
</dbReference>
<keyword evidence="13" id="KW-1003">Cell membrane</keyword>
<evidence type="ECO:0000256" key="2">
    <source>
        <dbReference type="ARBA" id="ARBA00022448"/>
    </source>
</evidence>
<evidence type="ECO:0000256" key="7">
    <source>
        <dbReference type="ARBA" id="ARBA00023065"/>
    </source>
</evidence>
<keyword evidence="9 13" id="KW-0066">ATP synthesis</keyword>
<sequence>MPQLTQLSDVLLSQLFWLAITLGFIYFVIARGMLPKIQSTVDLRDQKIAQDLTAAESARTETDKMEEAYRERMDASRADAMKLTAAAKSDVAKAIEKKVAKADAANQAKLDKANERIRKARESARAEILGAAAEMTQDVAAKVAGLNVSKEEALKAVESAHG</sequence>
<feature type="transmembrane region" description="Helical" evidence="13">
    <location>
        <begin position="15"/>
        <end position="34"/>
    </location>
</feature>
<dbReference type="PANTHER" id="PTHR33445:SF1">
    <property type="entry name" value="ATP SYNTHASE SUBUNIT B"/>
    <property type="match status" value="1"/>
</dbReference>
<organism evidence="15 16">
    <name type="scientific">Sphingomonas alba</name>
    <dbReference type="NCBI Taxonomy" id="2908208"/>
    <lineage>
        <taxon>Bacteria</taxon>
        <taxon>Pseudomonadati</taxon>
        <taxon>Pseudomonadota</taxon>
        <taxon>Alphaproteobacteria</taxon>
        <taxon>Sphingomonadales</taxon>
        <taxon>Sphingomonadaceae</taxon>
        <taxon>Sphingomonas</taxon>
    </lineage>
</organism>
<evidence type="ECO:0000256" key="8">
    <source>
        <dbReference type="ARBA" id="ARBA00023136"/>
    </source>
</evidence>
<dbReference type="Pfam" id="PF00430">
    <property type="entry name" value="ATP-synt_B"/>
    <property type="match status" value="1"/>
</dbReference>
<keyword evidence="4 13" id="KW-0812">Transmembrane</keyword>
<comment type="subunit">
    <text evidence="13">F-type ATPases have 2 components, F(1) - the catalytic core - and F(0) - the membrane proton channel. F(1) has five subunits: alpha(3), beta(3), gamma(1), delta(1), epsilon(1). F(0) has three main subunits: a(1), b(2) and c(10-14). The alpha and beta chains form an alternating ring which encloses part of the gamma chain. F(1) is attached to F(0) by a central stalk formed by the gamma and epsilon chains, while a peripheral stalk is formed by the delta and b chains.</text>
</comment>
<evidence type="ECO:0000256" key="13">
    <source>
        <dbReference type="HAMAP-Rule" id="MF_01398"/>
    </source>
</evidence>
<evidence type="ECO:0000256" key="9">
    <source>
        <dbReference type="ARBA" id="ARBA00023310"/>
    </source>
</evidence>
<dbReference type="Proteomes" id="UP001165363">
    <property type="component" value="Unassembled WGS sequence"/>
</dbReference>
<evidence type="ECO:0000313" key="16">
    <source>
        <dbReference type="Proteomes" id="UP001165363"/>
    </source>
</evidence>
<evidence type="ECO:0000313" key="15">
    <source>
        <dbReference type="EMBL" id="MCL6683058.1"/>
    </source>
</evidence>
<dbReference type="InterPro" id="IPR050059">
    <property type="entry name" value="ATP_synthase_B_chain"/>
</dbReference>
<keyword evidence="16" id="KW-1185">Reference proteome</keyword>
<evidence type="ECO:0000256" key="14">
    <source>
        <dbReference type="RuleBase" id="RU003848"/>
    </source>
</evidence>
<keyword evidence="2 13" id="KW-0813">Transport</keyword>
<evidence type="ECO:0000256" key="12">
    <source>
        <dbReference type="ARBA" id="ARBA00037847"/>
    </source>
</evidence>
<evidence type="ECO:0000256" key="3">
    <source>
        <dbReference type="ARBA" id="ARBA00022547"/>
    </source>
</evidence>
<dbReference type="InterPro" id="IPR002146">
    <property type="entry name" value="ATP_synth_b/b'su_bac/chlpt"/>
</dbReference>
<evidence type="ECO:0000256" key="5">
    <source>
        <dbReference type="ARBA" id="ARBA00022781"/>
    </source>
</evidence>
<proteinExistence type="inferred from homology"/>
<evidence type="ECO:0000256" key="10">
    <source>
        <dbReference type="ARBA" id="ARBA00025198"/>
    </source>
</evidence>
<comment type="function">
    <text evidence="10 13">F(1)F(0) ATP synthase produces ATP from ADP in the presence of a proton or sodium gradient. F-type ATPases consist of two structural domains, F(1) containing the extramembraneous catalytic core and F(0) containing the membrane proton channel, linked together by a central stalk and a peripheral stalk. During catalysis, ATP synthesis in the catalytic domain of F(1) is coupled via a rotary mechanism of the central stalk subunits to proton translocation.</text>
</comment>
<dbReference type="EMBL" id="JAMGBD010000001">
    <property type="protein sequence ID" value="MCL6683058.1"/>
    <property type="molecule type" value="Genomic_DNA"/>
</dbReference>
<gene>
    <name evidence="13" type="primary">atpF</name>
    <name evidence="15" type="ORF">LZ536_03950</name>
</gene>
<evidence type="ECO:0000256" key="11">
    <source>
        <dbReference type="ARBA" id="ARBA00025614"/>
    </source>
</evidence>
<evidence type="ECO:0000256" key="6">
    <source>
        <dbReference type="ARBA" id="ARBA00022989"/>
    </source>
</evidence>
<name>A0ABT0RK92_9SPHN</name>
<reference evidence="15" key="1">
    <citation type="submission" date="2022-05" db="EMBL/GenBank/DDBJ databases">
        <authorList>
            <person name="Jo J.-H."/>
            <person name="Im W.-T."/>
        </authorList>
    </citation>
    <scope>NUCLEOTIDE SEQUENCE</scope>
    <source>
        <strain evidence="15">SE158</strain>
    </source>
</reference>
<comment type="function">
    <text evidence="11">Component of the F(0) channel, it forms part of the peripheral stalk, linking F(1) to F(0). The b'-subunit is a diverged and duplicated form of b found in plants and photosynthetic bacteria.</text>
</comment>
<keyword evidence="6 13" id="KW-1133">Transmembrane helix</keyword>
<accession>A0ABT0RK92</accession>